<name>A0ABR8T382_9BACL</name>
<dbReference type="Pfam" id="PF14216">
    <property type="entry name" value="DUF4326"/>
    <property type="match status" value="1"/>
</dbReference>
<dbReference type="RefSeq" id="WP_191803125.1">
    <property type="nucleotide sequence ID" value="NZ_JACSQL010000011.1"/>
</dbReference>
<dbReference type="SUPFAM" id="SSF102405">
    <property type="entry name" value="MCP/YpsA-like"/>
    <property type="match status" value="1"/>
</dbReference>
<dbReference type="Gene3D" id="3.40.50.450">
    <property type="match status" value="1"/>
</dbReference>
<dbReference type="Proteomes" id="UP000608071">
    <property type="component" value="Unassembled WGS sequence"/>
</dbReference>
<dbReference type="InterPro" id="IPR025475">
    <property type="entry name" value="DUF4326"/>
</dbReference>
<feature type="domain" description="DUF4326" evidence="1">
    <location>
        <begin position="9"/>
        <end position="89"/>
    </location>
</feature>
<evidence type="ECO:0000259" key="1">
    <source>
        <dbReference type="Pfam" id="PF14216"/>
    </source>
</evidence>
<accession>A0ABR8T382</accession>
<reference evidence="2 3" key="1">
    <citation type="submission" date="2020-08" db="EMBL/GenBank/DDBJ databases">
        <title>A Genomic Blueprint of the Chicken Gut Microbiome.</title>
        <authorList>
            <person name="Gilroy R."/>
            <person name="Ravi A."/>
            <person name="Getino M."/>
            <person name="Pursley I."/>
            <person name="Horton D.L."/>
            <person name="Alikhan N.-F."/>
            <person name="Baker D."/>
            <person name="Gharbi K."/>
            <person name="Hall N."/>
            <person name="Watson M."/>
            <person name="Adriaenssens E.M."/>
            <person name="Foster-Nyarko E."/>
            <person name="Jarju S."/>
            <person name="Secka A."/>
            <person name="Antonio M."/>
            <person name="Oren A."/>
            <person name="Chaudhuri R."/>
            <person name="La Ragione R.M."/>
            <person name="Hildebrand F."/>
            <person name="Pallen M.J."/>
        </authorList>
    </citation>
    <scope>NUCLEOTIDE SEQUENCE [LARGE SCALE GENOMIC DNA]</scope>
    <source>
        <strain evidence="2 3">Sa2BVA9</strain>
    </source>
</reference>
<comment type="caution">
    <text evidence="2">The sequence shown here is derived from an EMBL/GenBank/DDBJ whole genome shotgun (WGS) entry which is preliminary data.</text>
</comment>
<keyword evidence="3" id="KW-1185">Reference proteome</keyword>
<evidence type="ECO:0000313" key="2">
    <source>
        <dbReference type="EMBL" id="MBD7970237.1"/>
    </source>
</evidence>
<organism evidence="2 3">
    <name type="scientific">Paenibacillus gallinarum</name>
    <dbReference type="NCBI Taxonomy" id="2762232"/>
    <lineage>
        <taxon>Bacteria</taxon>
        <taxon>Bacillati</taxon>
        <taxon>Bacillota</taxon>
        <taxon>Bacilli</taxon>
        <taxon>Bacillales</taxon>
        <taxon>Paenibacillaceae</taxon>
        <taxon>Paenibacillus</taxon>
    </lineage>
</organism>
<gene>
    <name evidence="2" type="ORF">H9647_19415</name>
</gene>
<sequence length="290" mass="32878">MNKKTTVVNKHSGDAYDIYIGRGSKWGNPFSHMDNTTAEFKVSTREEAVQKHREWILTQPHLLADLHELRGKVLCCFCAPKVCHGHTLAQMADALDDTVMVKTVVHIGFTGHRPDKLAGYDLSVPGYREMQDDLESYIRRNLEVYDQVVGHSGLALGGDTIWSKAILAMKDAFPGRVLFHAEIPMMEQAEAWFKSTDIEFWHKQIHHADFKTIYGSLEECNKISDKKRRDAVRKKRASEFMDLRNKGMLNHSDMLLALHNGSNGGTGNAVAYAKEIELDMYVVHPDVYFA</sequence>
<protein>
    <submittedName>
        <fullName evidence="2">DUF4326 domain-containing protein</fullName>
    </submittedName>
</protein>
<dbReference type="EMBL" id="JACSQL010000011">
    <property type="protein sequence ID" value="MBD7970237.1"/>
    <property type="molecule type" value="Genomic_DNA"/>
</dbReference>
<proteinExistence type="predicted"/>
<evidence type="ECO:0000313" key="3">
    <source>
        <dbReference type="Proteomes" id="UP000608071"/>
    </source>
</evidence>